<dbReference type="RefSeq" id="XP_026671451.1">
    <property type="nucleotide sequence ID" value="XM_026815650.1"/>
</dbReference>
<dbReference type="GeneID" id="113464670"/>
<dbReference type="KEGG" id="ccal:113464670"/>
<organism evidence="1 2">
    <name type="scientific">Ceratina calcarata</name>
    <dbReference type="NCBI Taxonomy" id="156304"/>
    <lineage>
        <taxon>Eukaryota</taxon>
        <taxon>Metazoa</taxon>
        <taxon>Ecdysozoa</taxon>
        <taxon>Arthropoda</taxon>
        <taxon>Hexapoda</taxon>
        <taxon>Insecta</taxon>
        <taxon>Pterygota</taxon>
        <taxon>Neoptera</taxon>
        <taxon>Endopterygota</taxon>
        <taxon>Hymenoptera</taxon>
        <taxon>Apocrita</taxon>
        <taxon>Aculeata</taxon>
        <taxon>Apoidea</taxon>
        <taxon>Anthophila</taxon>
        <taxon>Apidae</taxon>
        <taxon>Ceratina</taxon>
        <taxon>Zadontomerus</taxon>
    </lineage>
</organism>
<dbReference type="Proteomes" id="UP000694925">
    <property type="component" value="Unplaced"/>
</dbReference>
<name>A0AAJ7WCL1_9HYME</name>
<evidence type="ECO:0000313" key="2">
    <source>
        <dbReference type="RefSeq" id="XP_026671451.1"/>
    </source>
</evidence>
<keyword evidence="1" id="KW-1185">Reference proteome</keyword>
<evidence type="ECO:0000313" key="1">
    <source>
        <dbReference type="Proteomes" id="UP000694925"/>
    </source>
</evidence>
<proteinExistence type="predicted"/>
<sequence length="119" mass="12864">MKIGTSEFFDHVQNLFKSCARDGSEIFPGFVAGIFLTVHVGDLEDQRRGGKHFPNVSVDDVQRRHLRKTSATLCSCTICTQGTVVLVGASGCQAPFQGCIAPVTVSRVNKIPSLLVLKT</sequence>
<accession>A0AAJ7WCL1</accession>
<dbReference type="AlphaFoldDB" id="A0AAJ7WCL1"/>
<protein>
    <submittedName>
        <fullName evidence="2">Uncharacterized protein LOC113464670</fullName>
    </submittedName>
</protein>
<gene>
    <name evidence="2" type="primary">LOC113464670</name>
</gene>
<reference evidence="2" key="1">
    <citation type="submission" date="2025-08" db="UniProtKB">
        <authorList>
            <consortium name="RefSeq"/>
        </authorList>
    </citation>
    <scope>IDENTIFICATION</scope>
    <source>
        <tissue evidence="2">Whole body</tissue>
    </source>
</reference>